<gene>
    <name evidence="2" type="ORF">WJX73_003150</name>
</gene>
<organism evidence="2 3">
    <name type="scientific">Symbiochloris irregularis</name>
    <dbReference type="NCBI Taxonomy" id="706552"/>
    <lineage>
        <taxon>Eukaryota</taxon>
        <taxon>Viridiplantae</taxon>
        <taxon>Chlorophyta</taxon>
        <taxon>core chlorophytes</taxon>
        <taxon>Trebouxiophyceae</taxon>
        <taxon>Trebouxiales</taxon>
        <taxon>Trebouxiaceae</taxon>
        <taxon>Symbiochloris</taxon>
    </lineage>
</organism>
<accession>A0AAW1PVK1</accession>
<protein>
    <submittedName>
        <fullName evidence="2">Uncharacterized protein</fullName>
    </submittedName>
</protein>
<name>A0AAW1PVK1_9CHLO</name>
<feature type="region of interest" description="Disordered" evidence="1">
    <location>
        <begin position="1"/>
        <end position="39"/>
    </location>
</feature>
<feature type="compositionally biased region" description="Basic and acidic residues" evidence="1">
    <location>
        <begin position="1"/>
        <end position="18"/>
    </location>
</feature>
<dbReference type="InterPro" id="IPR025659">
    <property type="entry name" value="Tubby-like_C"/>
</dbReference>
<evidence type="ECO:0000313" key="2">
    <source>
        <dbReference type="EMBL" id="KAK9812476.1"/>
    </source>
</evidence>
<dbReference type="Gene3D" id="3.20.90.10">
    <property type="entry name" value="Tubby Protein, Chain A"/>
    <property type="match status" value="1"/>
</dbReference>
<keyword evidence="3" id="KW-1185">Reference proteome</keyword>
<dbReference type="EMBL" id="JALJOQ010000006">
    <property type="protein sequence ID" value="KAK9812476.1"/>
    <property type="molecule type" value="Genomic_DNA"/>
</dbReference>
<dbReference type="Proteomes" id="UP001465755">
    <property type="component" value="Unassembled WGS sequence"/>
</dbReference>
<proteinExistence type="predicted"/>
<sequence>MNTERPGKRSASEHDAHLWPHFRPRSVRPQAPASGSRPVEGSAIELAALAGSSASLPLGAPPSALYGEKTRVQLAGSRQDGDPAKADEDSVAKIITQGRLSVNVQAGLPNAVAAAGLPDPLSFIPGPGLTSGLSVGSASSSSARSPRWIRNTVKRKPSRYGMMLGHKAGPTYDLVTAWNRNELSAEPVLGPLNSPSWMLYAPGPRGRECVGRLEGNNTQSTFLLIMPTVPGAQSACDPNLDPVTAAISFDRRPDGQRHVVVLMPGSQSLTLDGGMAKQHLDLGHSDAVEALLQQALKGETMPAHIRVLRNKDAEPGKDKKGRLVKTLDFQGRVTRPSCKNLQLQCESRPRSWPRLRMPHMRTFSTNDSPTCGSTRSLLSIQQVFQDPLVFQ</sequence>
<comment type="caution">
    <text evidence="2">The sequence shown here is derived from an EMBL/GenBank/DDBJ whole genome shotgun (WGS) entry which is preliminary data.</text>
</comment>
<evidence type="ECO:0000313" key="3">
    <source>
        <dbReference type="Proteomes" id="UP001465755"/>
    </source>
</evidence>
<evidence type="ECO:0000256" key="1">
    <source>
        <dbReference type="SAM" id="MobiDB-lite"/>
    </source>
</evidence>
<dbReference type="SUPFAM" id="SSF54518">
    <property type="entry name" value="Tubby C-terminal domain-like"/>
    <property type="match status" value="1"/>
</dbReference>
<dbReference type="AlphaFoldDB" id="A0AAW1PVK1"/>
<reference evidence="2 3" key="1">
    <citation type="journal article" date="2024" name="Nat. Commun.">
        <title>Phylogenomics reveals the evolutionary origins of lichenization in chlorophyte algae.</title>
        <authorList>
            <person name="Puginier C."/>
            <person name="Libourel C."/>
            <person name="Otte J."/>
            <person name="Skaloud P."/>
            <person name="Haon M."/>
            <person name="Grisel S."/>
            <person name="Petersen M."/>
            <person name="Berrin J.G."/>
            <person name="Delaux P.M."/>
            <person name="Dal Grande F."/>
            <person name="Keller J."/>
        </authorList>
    </citation>
    <scope>NUCLEOTIDE SEQUENCE [LARGE SCALE GENOMIC DNA]</scope>
    <source>
        <strain evidence="2 3">SAG 2036</strain>
    </source>
</reference>